<reference evidence="5" key="2">
    <citation type="submission" date="2020-05" db="UniProtKB">
        <authorList>
            <consortium name="EnsemblMetazoa"/>
        </authorList>
    </citation>
    <scope>IDENTIFICATION</scope>
    <source>
        <strain evidence="5">maculatus3</strain>
    </source>
</reference>
<evidence type="ECO:0000256" key="4">
    <source>
        <dbReference type="SAM" id="SignalP"/>
    </source>
</evidence>
<reference evidence="6" key="1">
    <citation type="submission" date="2013-09" db="EMBL/GenBank/DDBJ databases">
        <title>The Genome Sequence of Anopheles maculatus species B.</title>
        <authorList>
            <consortium name="The Broad Institute Genomics Platform"/>
            <person name="Neafsey D.E."/>
            <person name="Besansky N."/>
            <person name="Howell P."/>
            <person name="Walton C."/>
            <person name="Young S.K."/>
            <person name="Zeng Q."/>
            <person name="Gargeya S."/>
            <person name="Fitzgerald M."/>
            <person name="Haas B."/>
            <person name="Abouelleil A."/>
            <person name="Allen A.W."/>
            <person name="Alvarado L."/>
            <person name="Arachchi H.M."/>
            <person name="Berlin A.M."/>
            <person name="Chapman S.B."/>
            <person name="Gainer-Dewar J."/>
            <person name="Goldberg J."/>
            <person name="Griggs A."/>
            <person name="Gujja S."/>
            <person name="Hansen M."/>
            <person name="Howarth C."/>
            <person name="Imamovic A."/>
            <person name="Ireland A."/>
            <person name="Larimer J."/>
            <person name="McCowan C."/>
            <person name="Murphy C."/>
            <person name="Pearson M."/>
            <person name="Poon T.W."/>
            <person name="Priest M."/>
            <person name="Roberts A."/>
            <person name="Saif S."/>
            <person name="Shea T."/>
            <person name="Sisk P."/>
            <person name="Sykes S."/>
            <person name="Wortman J."/>
            <person name="Nusbaum C."/>
            <person name="Birren B."/>
        </authorList>
    </citation>
    <scope>NUCLEOTIDE SEQUENCE [LARGE SCALE GENOMIC DNA]</scope>
    <source>
        <strain evidence="6">maculatus3</strain>
    </source>
</reference>
<dbReference type="InterPro" id="IPR036770">
    <property type="entry name" value="Ankyrin_rpt-contain_sf"/>
</dbReference>
<dbReference type="Gene3D" id="1.25.40.20">
    <property type="entry name" value="Ankyrin repeat-containing domain"/>
    <property type="match status" value="1"/>
</dbReference>
<accession>A0A182SNW3</accession>
<evidence type="ECO:0000313" key="6">
    <source>
        <dbReference type="Proteomes" id="UP000075901"/>
    </source>
</evidence>
<name>A0A182SNW3_9DIPT</name>
<dbReference type="PANTHER" id="PTHR24198">
    <property type="entry name" value="ANKYRIN REPEAT AND PROTEIN KINASE DOMAIN-CONTAINING PROTEIN"/>
    <property type="match status" value="1"/>
</dbReference>
<organism evidence="5 6">
    <name type="scientific">Anopheles maculatus</name>
    <dbReference type="NCBI Taxonomy" id="74869"/>
    <lineage>
        <taxon>Eukaryota</taxon>
        <taxon>Metazoa</taxon>
        <taxon>Ecdysozoa</taxon>
        <taxon>Arthropoda</taxon>
        <taxon>Hexapoda</taxon>
        <taxon>Insecta</taxon>
        <taxon>Pterygota</taxon>
        <taxon>Neoptera</taxon>
        <taxon>Endopterygota</taxon>
        <taxon>Diptera</taxon>
        <taxon>Nematocera</taxon>
        <taxon>Culicoidea</taxon>
        <taxon>Culicidae</taxon>
        <taxon>Anophelinae</taxon>
        <taxon>Anopheles</taxon>
        <taxon>Anopheles maculatus group</taxon>
    </lineage>
</organism>
<keyword evidence="1" id="KW-0677">Repeat</keyword>
<evidence type="ECO:0000256" key="3">
    <source>
        <dbReference type="PROSITE-ProRule" id="PRU00023"/>
    </source>
</evidence>
<dbReference type="Proteomes" id="UP000075901">
    <property type="component" value="Unassembled WGS sequence"/>
</dbReference>
<keyword evidence="2 3" id="KW-0040">ANK repeat</keyword>
<protein>
    <submittedName>
        <fullName evidence="5">ANK_REP_REGION domain-containing protein</fullName>
    </submittedName>
</protein>
<dbReference type="PANTHER" id="PTHR24198:SF165">
    <property type="entry name" value="ANKYRIN REPEAT-CONTAINING PROTEIN-RELATED"/>
    <property type="match status" value="1"/>
</dbReference>
<evidence type="ECO:0000313" key="5">
    <source>
        <dbReference type="EnsemblMetazoa" id="AMAM010492-PA"/>
    </source>
</evidence>
<sequence>MATGGPNARKLQPKNSTTVMLVITLLLASLFHENTTQIVPFFERNKNLSLWPDYFWIQVDLDVHAVARVTTTMKANEVWNAVTKGDMEKLHQLTHAKAPRPDFGKRLDNHHWNILHHAVVSRNLDCVKLVVDHFQPETGVQCYEGLTPLARACEQSVSAEIVSYLLRLDGGVVNTGDTESITPLHYAVSNDRLDLVELLIAHGADVNLIDYADETALHTAAFDTGNIEILIYLLFIAKAKWQFLTEADDFNGIDIFSARGPCSARNKVACFKILYNYEHPEHMYRQRYQVNDILKPALLSYRSQSSLIPYFIETELKWEKQARVRSLYERLIPDYELLAMVVLCECGPVTAEREELEYTWPLVCCVPLLTADLVRLLTFFIQGDANRPAEAISQLLVDFVEFAKTSLKTMKQTVRNVMPTVLQEIYALENVKLNSALFDQYRKAVESMALMYGNDMDALVKNLLTEIDPAKLDIIFPCLKYCSYGFLARRVSDLMAKQPLYQWLLHRFGTWKVINSILGKPQFELFSLKRLARDTIRATVWRYMNRLAPDKVYILNGRLQSLDIPNEMKLYLVYSDNSSMMYFM</sequence>
<keyword evidence="4" id="KW-0732">Signal</keyword>
<dbReference type="InterPro" id="IPR002110">
    <property type="entry name" value="Ankyrin_rpt"/>
</dbReference>
<keyword evidence="6" id="KW-1185">Reference proteome</keyword>
<dbReference type="SMART" id="SM00248">
    <property type="entry name" value="ANK"/>
    <property type="match status" value="4"/>
</dbReference>
<dbReference type="Pfam" id="PF12796">
    <property type="entry name" value="Ank_2"/>
    <property type="match status" value="1"/>
</dbReference>
<dbReference type="AlphaFoldDB" id="A0A182SNW3"/>
<dbReference type="PROSITE" id="PS50088">
    <property type="entry name" value="ANK_REPEAT"/>
    <property type="match status" value="1"/>
</dbReference>
<feature type="repeat" description="ANK" evidence="3">
    <location>
        <begin position="179"/>
        <end position="211"/>
    </location>
</feature>
<feature type="signal peptide" evidence="4">
    <location>
        <begin position="1"/>
        <end position="36"/>
    </location>
</feature>
<evidence type="ECO:0000256" key="1">
    <source>
        <dbReference type="ARBA" id="ARBA00022737"/>
    </source>
</evidence>
<dbReference type="VEuPathDB" id="VectorBase:AMAM010492"/>
<proteinExistence type="predicted"/>
<feature type="chain" id="PRO_5008135978" evidence="4">
    <location>
        <begin position="37"/>
        <end position="584"/>
    </location>
</feature>
<dbReference type="SUPFAM" id="SSF48403">
    <property type="entry name" value="Ankyrin repeat"/>
    <property type="match status" value="1"/>
</dbReference>
<dbReference type="PROSITE" id="PS50297">
    <property type="entry name" value="ANK_REP_REGION"/>
    <property type="match status" value="1"/>
</dbReference>
<evidence type="ECO:0000256" key="2">
    <source>
        <dbReference type="ARBA" id="ARBA00023043"/>
    </source>
</evidence>
<dbReference type="EnsemblMetazoa" id="AMAM010492-RA">
    <property type="protein sequence ID" value="AMAM010492-PA"/>
    <property type="gene ID" value="AMAM010492"/>
</dbReference>